<name>A0A5E4B2K8_MARMO</name>
<protein>
    <submittedName>
        <fullName evidence="3">Uncharacterized protein</fullName>
    </submittedName>
</protein>
<evidence type="ECO:0000313" key="4">
    <source>
        <dbReference type="Proteomes" id="UP000335636"/>
    </source>
</evidence>
<proteinExistence type="predicted"/>
<organism evidence="3 4">
    <name type="scientific">Marmota monax</name>
    <name type="common">Woodchuck</name>
    <dbReference type="NCBI Taxonomy" id="9995"/>
    <lineage>
        <taxon>Eukaryota</taxon>
        <taxon>Metazoa</taxon>
        <taxon>Chordata</taxon>
        <taxon>Craniata</taxon>
        <taxon>Vertebrata</taxon>
        <taxon>Euteleostomi</taxon>
        <taxon>Mammalia</taxon>
        <taxon>Eutheria</taxon>
        <taxon>Euarchontoglires</taxon>
        <taxon>Glires</taxon>
        <taxon>Rodentia</taxon>
        <taxon>Sciuromorpha</taxon>
        <taxon>Sciuridae</taxon>
        <taxon>Xerinae</taxon>
        <taxon>Marmotini</taxon>
        <taxon>Marmota</taxon>
    </lineage>
</organism>
<comment type="caution">
    <text evidence="3">The sequence shown here is derived from an EMBL/GenBank/DDBJ whole genome shotgun (WGS) entry which is preliminary data.</text>
</comment>
<evidence type="ECO:0000313" key="3">
    <source>
        <dbReference type="EMBL" id="VTJ63635.1"/>
    </source>
</evidence>
<feature type="signal peptide" evidence="2">
    <location>
        <begin position="1"/>
        <end position="28"/>
    </location>
</feature>
<evidence type="ECO:0000256" key="1">
    <source>
        <dbReference type="SAM" id="MobiDB-lite"/>
    </source>
</evidence>
<accession>A0A5E4B2K8</accession>
<dbReference type="AlphaFoldDB" id="A0A5E4B2K8"/>
<keyword evidence="4" id="KW-1185">Reference proteome</keyword>
<dbReference type="Proteomes" id="UP000335636">
    <property type="component" value="Unassembled WGS sequence"/>
</dbReference>
<reference evidence="3" key="1">
    <citation type="submission" date="2019-04" db="EMBL/GenBank/DDBJ databases">
        <authorList>
            <person name="Alioto T."/>
            <person name="Alioto T."/>
        </authorList>
    </citation>
    <scope>NUCLEOTIDE SEQUENCE [LARGE SCALE GENOMIC DNA]</scope>
</reference>
<keyword evidence="2" id="KW-0732">Signal</keyword>
<feature type="region of interest" description="Disordered" evidence="1">
    <location>
        <begin position="41"/>
        <end position="72"/>
    </location>
</feature>
<sequence>MKPCRRRLRLRAALTGAALVCDRSGAAAWCPAPRAQAAAAAALRPPPLEHGSPRRGMQNNPRAGSARGCSGEQATQALEAAVQPLEDRVRHAAQLQPLDYILLTLVFSFPIQKKFQ</sequence>
<dbReference type="EMBL" id="CABDUW010000236">
    <property type="protein sequence ID" value="VTJ63635.1"/>
    <property type="molecule type" value="Genomic_DNA"/>
</dbReference>
<feature type="chain" id="PRO_5022715843" evidence="2">
    <location>
        <begin position="29"/>
        <end position="116"/>
    </location>
</feature>
<gene>
    <name evidence="3" type="ORF">MONAX_5E012624</name>
</gene>
<evidence type="ECO:0000256" key="2">
    <source>
        <dbReference type="SAM" id="SignalP"/>
    </source>
</evidence>